<evidence type="ECO:0000313" key="1">
    <source>
        <dbReference type="EMBL" id="DAE25218.1"/>
    </source>
</evidence>
<sequence>MSVVKTCDLKAHNIFSEASNSMPRKETPRSLYLYRKEALKACKELHYSQDTFERVAEAENEFQIERIMRTAAKREL</sequence>
<reference evidence="1" key="1">
    <citation type="journal article" date="2021" name="Proc. Natl. Acad. Sci. U.S.A.">
        <title>A Catalog of Tens of Thousands of Viruses from Human Metagenomes Reveals Hidden Associations with Chronic Diseases.</title>
        <authorList>
            <person name="Tisza M.J."/>
            <person name="Buck C.B."/>
        </authorList>
    </citation>
    <scope>NUCLEOTIDE SEQUENCE</scope>
    <source>
        <strain evidence="1">CtWWc42</strain>
    </source>
</reference>
<dbReference type="EMBL" id="BK015795">
    <property type="protein sequence ID" value="DAE25218.1"/>
    <property type="molecule type" value="Genomic_DNA"/>
</dbReference>
<organism evidence="1">
    <name type="scientific">Siphoviridae sp. ctWWc42</name>
    <dbReference type="NCBI Taxonomy" id="2826361"/>
    <lineage>
        <taxon>Viruses</taxon>
        <taxon>Duplodnaviria</taxon>
        <taxon>Heunggongvirae</taxon>
        <taxon>Uroviricota</taxon>
        <taxon>Caudoviricetes</taxon>
    </lineage>
</organism>
<proteinExistence type="predicted"/>
<accession>A0A8S5R244</accession>
<protein>
    <submittedName>
        <fullName evidence="1">UBA-like domain protein</fullName>
    </submittedName>
</protein>
<name>A0A8S5R244_9CAUD</name>